<dbReference type="KEGG" id="rid:RIdsm_03624"/>
<keyword evidence="5" id="KW-1185">Reference proteome</keyword>
<evidence type="ECO:0000313" key="5">
    <source>
        <dbReference type="Proteomes" id="UP000051401"/>
    </source>
</evidence>
<evidence type="ECO:0000256" key="1">
    <source>
        <dbReference type="SAM" id="MobiDB-lite"/>
    </source>
</evidence>
<feature type="region of interest" description="Disordered" evidence="1">
    <location>
        <begin position="89"/>
        <end position="110"/>
    </location>
</feature>
<dbReference type="EMBL" id="CP031598">
    <property type="protein sequence ID" value="QEW27804.1"/>
    <property type="molecule type" value="Genomic_DNA"/>
</dbReference>
<dbReference type="EMBL" id="LAXI01000020">
    <property type="protein sequence ID" value="KRS15677.1"/>
    <property type="molecule type" value="Genomic_DNA"/>
</dbReference>
<evidence type="ECO:0000313" key="6">
    <source>
        <dbReference type="Proteomes" id="UP000325785"/>
    </source>
</evidence>
<dbReference type="PATRIC" id="fig|540747.5.peg.2929"/>
<dbReference type="AlphaFoldDB" id="A0A0T5P3D0"/>
<dbReference type="Proteomes" id="UP000051401">
    <property type="component" value="Unassembled WGS sequence"/>
</dbReference>
<feature type="chain" id="PRO_5010437307" description="Lipoprotein" evidence="2">
    <location>
        <begin position="21"/>
        <end position="197"/>
    </location>
</feature>
<evidence type="ECO:0000313" key="4">
    <source>
        <dbReference type="EMBL" id="QEW27804.1"/>
    </source>
</evidence>
<evidence type="ECO:0000256" key="2">
    <source>
        <dbReference type="SAM" id="SignalP"/>
    </source>
</evidence>
<sequence length="197" mass="21042">MRILSLAAGLTLALSSALNAASIPSGGHLDFDVIRKGKDIGDHSYSFQGSEGALTVNVTTDIVVKIPLIRATAYSFQHKSVESWSGGKLSSVRSATNDDGTPHQLSSPGKGMLPASLWNDDIVKAGKLLNTIDGSIMNVRVSDMGTENVTTRRGPVATHHYRLSGDLNRDLWYDAQGNLAHVSFTADDGSTVTYVRK</sequence>
<reference evidence="3 5" key="1">
    <citation type="submission" date="2015-04" db="EMBL/GenBank/DDBJ databases">
        <title>The draft genome sequence of Roseovarius indicus B108T.</title>
        <authorList>
            <person name="Li G."/>
            <person name="Lai Q."/>
            <person name="Shao Z."/>
            <person name="Yan P."/>
        </authorList>
    </citation>
    <scope>NUCLEOTIDE SEQUENCE [LARGE SCALE GENOMIC DNA]</scope>
    <source>
        <strain evidence="3 5">B108</strain>
    </source>
</reference>
<accession>A0A0T5P3D0</accession>
<dbReference type="Pfam" id="PF19630">
    <property type="entry name" value="DUF6134"/>
    <property type="match status" value="1"/>
</dbReference>
<evidence type="ECO:0008006" key="7">
    <source>
        <dbReference type="Google" id="ProtNLM"/>
    </source>
</evidence>
<feature type="compositionally biased region" description="Polar residues" evidence="1">
    <location>
        <begin position="91"/>
        <end position="107"/>
    </location>
</feature>
<name>A0A0T5P3D0_9RHOB</name>
<gene>
    <name evidence="4" type="ORF">RIdsm_03624</name>
    <name evidence="3" type="ORF">XM52_22855</name>
</gene>
<organism evidence="3 5">
    <name type="scientific">Roseovarius indicus</name>
    <dbReference type="NCBI Taxonomy" id="540747"/>
    <lineage>
        <taxon>Bacteria</taxon>
        <taxon>Pseudomonadati</taxon>
        <taxon>Pseudomonadota</taxon>
        <taxon>Alphaproteobacteria</taxon>
        <taxon>Rhodobacterales</taxon>
        <taxon>Roseobacteraceae</taxon>
        <taxon>Roseovarius</taxon>
    </lineage>
</organism>
<keyword evidence="2" id="KW-0732">Signal</keyword>
<dbReference type="InterPro" id="IPR045767">
    <property type="entry name" value="DUF6134"/>
</dbReference>
<feature type="signal peptide" evidence="2">
    <location>
        <begin position="1"/>
        <end position="20"/>
    </location>
</feature>
<dbReference type="RefSeq" id="WP_057819944.1">
    <property type="nucleotide sequence ID" value="NZ_CP031598.1"/>
</dbReference>
<proteinExistence type="predicted"/>
<dbReference type="Proteomes" id="UP000325785">
    <property type="component" value="Chromosome"/>
</dbReference>
<protein>
    <recommendedName>
        <fullName evidence="7">Lipoprotein</fullName>
    </recommendedName>
</protein>
<reference evidence="4 6" key="2">
    <citation type="submission" date="2018-08" db="EMBL/GenBank/DDBJ databases">
        <title>Genetic Globetrotter - A new plasmid hitch-hiking vast phylogenetic and geographic distances.</title>
        <authorList>
            <person name="Vollmers J."/>
            <person name="Petersen J."/>
        </authorList>
    </citation>
    <scope>NUCLEOTIDE SEQUENCE [LARGE SCALE GENOMIC DNA]</scope>
    <source>
        <strain evidence="4 6">DSM 26383</strain>
    </source>
</reference>
<dbReference type="OrthoDB" id="6086999at2"/>
<dbReference type="STRING" id="540747.SAMN04488031_1239"/>
<evidence type="ECO:0000313" key="3">
    <source>
        <dbReference type="EMBL" id="KRS15677.1"/>
    </source>
</evidence>